<dbReference type="AlphaFoldDB" id="A0AAN6P7P1"/>
<accession>A0AAN6P7P1</accession>
<keyword evidence="2" id="KW-1185">Reference proteome</keyword>
<dbReference type="EMBL" id="MU854629">
    <property type="protein sequence ID" value="KAK4032270.1"/>
    <property type="molecule type" value="Genomic_DNA"/>
</dbReference>
<sequence length="359" mass="40444">MAHLPRLALTLPPTGAARGVLHPGRRPRAAFRALPAPLPTDIVLYLHREHLPPATAVALSLTCKALFGLVFPTAAPGFSRDPLERQALQLLLERDLGQHWWYCHGCSLLHRIRSQGPTGGVHDSSSRRVIIWNPRRPHHNSHFLDGSSFVLDYESVRLVMNRHFLGSPNGLPLESFDVEASSTVFNPWQGRLLPWRERWSARILQDELFLSATSTLSSAGWADETFRAALDHEWRQVCGHVRTSSALPYHTVTALRHPSREYAGFFAPCRDFVEACGQCLTDYATTVERRRGDAKQPTESWFITVTSYYQLGSGRSPTDAKWEAFGHRTTVSSYFTKRDFVAHPPGAVKAVWDSYKPWS</sequence>
<name>A0AAN6P7P1_9PEZI</name>
<evidence type="ECO:0000313" key="2">
    <source>
        <dbReference type="Proteomes" id="UP001303115"/>
    </source>
</evidence>
<comment type="caution">
    <text evidence="1">The sequence shown here is derived from an EMBL/GenBank/DDBJ whole genome shotgun (WGS) entry which is preliminary data.</text>
</comment>
<dbReference type="Proteomes" id="UP001303115">
    <property type="component" value="Unassembled WGS sequence"/>
</dbReference>
<proteinExistence type="predicted"/>
<protein>
    <recommendedName>
        <fullName evidence="3">F-box domain-containing protein</fullName>
    </recommendedName>
</protein>
<evidence type="ECO:0008006" key="3">
    <source>
        <dbReference type="Google" id="ProtNLM"/>
    </source>
</evidence>
<reference evidence="2" key="1">
    <citation type="journal article" date="2023" name="Mol. Phylogenet. Evol.">
        <title>Genome-scale phylogeny and comparative genomics of the fungal order Sordariales.</title>
        <authorList>
            <person name="Hensen N."/>
            <person name="Bonometti L."/>
            <person name="Westerberg I."/>
            <person name="Brannstrom I.O."/>
            <person name="Guillou S."/>
            <person name="Cros-Aarteil S."/>
            <person name="Calhoun S."/>
            <person name="Haridas S."/>
            <person name="Kuo A."/>
            <person name="Mondo S."/>
            <person name="Pangilinan J."/>
            <person name="Riley R."/>
            <person name="LaButti K."/>
            <person name="Andreopoulos B."/>
            <person name="Lipzen A."/>
            <person name="Chen C."/>
            <person name="Yan M."/>
            <person name="Daum C."/>
            <person name="Ng V."/>
            <person name="Clum A."/>
            <person name="Steindorff A."/>
            <person name="Ohm R.A."/>
            <person name="Martin F."/>
            <person name="Silar P."/>
            <person name="Natvig D.O."/>
            <person name="Lalanne C."/>
            <person name="Gautier V."/>
            <person name="Ament-Velasquez S.L."/>
            <person name="Kruys A."/>
            <person name="Hutchinson M.I."/>
            <person name="Powell A.J."/>
            <person name="Barry K."/>
            <person name="Miller A.N."/>
            <person name="Grigoriev I.V."/>
            <person name="Debuchy R."/>
            <person name="Gladieux P."/>
            <person name="Hiltunen Thoren M."/>
            <person name="Johannesson H."/>
        </authorList>
    </citation>
    <scope>NUCLEOTIDE SEQUENCE [LARGE SCALE GENOMIC DNA]</scope>
    <source>
        <strain evidence="2">CBS 284.82</strain>
    </source>
</reference>
<gene>
    <name evidence="1" type="ORF">C8A01DRAFT_50912</name>
</gene>
<organism evidence="1 2">
    <name type="scientific">Parachaetomium inaequale</name>
    <dbReference type="NCBI Taxonomy" id="2588326"/>
    <lineage>
        <taxon>Eukaryota</taxon>
        <taxon>Fungi</taxon>
        <taxon>Dikarya</taxon>
        <taxon>Ascomycota</taxon>
        <taxon>Pezizomycotina</taxon>
        <taxon>Sordariomycetes</taxon>
        <taxon>Sordariomycetidae</taxon>
        <taxon>Sordariales</taxon>
        <taxon>Chaetomiaceae</taxon>
        <taxon>Parachaetomium</taxon>
    </lineage>
</organism>
<evidence type="ECO:0000313" key="1">
    <source>
        <dbReference type="EMBL" id="KAK4032270.1"/>
    </source>
</evidence>